<evidence type="ECO:0000313" key="1">
    <source>
        <dbReference type="EMBL" id="MBC6451094.1"/>
    </source>
</evidence>
<reference evidence="1 2" key="1">
    <citation type="submission" date="2020-06" db="EMBL/GenBank/DDBJ databases">
        <title>Actinokineospora xiongansis sp. nov., isolated from soil of Baiyangdian.</title>
        <authorList>
            <person name="Zhang X."/>
        </authorList>
    </citation>
    <scope>NUCLEOTIDE SEQUENCE [LARGE SCALE GENOMIC DNA]</scope>
    <source>
        <strain evidence="1 2">HBU206404</strain>
    </source>
</reference>
<organism evidence="1 2">
    <name type="scientific">Actinokineospora xionganensis</name>
    <dbReference type="NCBI Taxonomy" id="2684470"/>
    <lineage>
        <taxon>Bacteria</taxon>
        <taxon>Bacillati</taxon>
        <taxon>Actinomycetota</taxon>
        <taxon>Actinomycetes</taxon>
        <taxon>Pseudonocardiales</taxon>
        <taxon>Pseudonocardiaceae</taxon>
        <taxon>Actinokineospora</taxon>
    </lineage>
</organism>
<evidence type="ECO:0000313" key="2">
    <source>
        <dbReference type="Proteomes" id="UP000734823"/>
    </source>
</evidence>
<gene>
    <name evidence="1" type="ORF">GPZ80_28410</name>
</gene>
<proteinExistence type="predicted"/>
<protein>
    <submittedName>
        <fullName evidence="1">Uncharacterized protein</fullName>
    </submittedName>
</protein>
<dbReference type="RefSeq" id="WP_187224170.1">
    <property type="nucleotide sequence ID" value="NZ_JABVED010000023.1"/>
</dbReference>
<keyword evidence="2" id="KW-1185">Reference proteome</keyword>
<comment type="caution">
    <text evidence="1">The sequence shown here is derived from an EMBL/GenBank/DDBJ whole genome shotgun (WGS) entry which is preliminary data.</text>
</comment>
<accession>A0ABR7LEE7</accession>
<dbReference type="Proteomes" id="UP000734823">
    <property type="component" value="Unassembled WGS sequence"/>
</dbReference>
<sequence length="70" mass="7712">MYAGLVHHLCGEPFTAKVEALGDAEDPLTRLRAQFILWVAARPELKVARGTWRTWLATNIRPGAAEVVLG</sequence>
<name>A0ABR7LEE7_9PSEU</name>
<dbReference type="EMBL" id="JABVED010000023">
    <property type="protein sequence ID" value="MBC6451094.1"/>
    <property type="molecule type" value="Genomic_DNA"/>
</dbReference>